<dbReference type="AlphaFoldDB" id="A0A2T3AVF7"/>
<dbReference type="Proteomes" id="UP000241818">
    <property type="component" value="Unassembled WGS sequence"/>
</dbReference>
<feature type="compositionally biased region" description="Polar residues" evidence="1">
    <location>
        <begin position="503"/>
        <end position="517"/>
    </location>
</feature>
<sequence>MGSDCSAGEASHLSNCIFESQIHEPQAHSSLTSQLAPSPTLNSKNQVQNQNAHITSAPELRARQNDCSQLSQSAAQAVQQASQQASQSIQQASQAAQQASRSASEAIQQAQQSASQSILSASRSAASAASSASSAVFSVQSSAASALARATQSVQSLQLSASAAQSDASKAVLQAQASVSTFRSSAASQVAQASQHATASQTAAVTATQAALAIVGSIIASALITILIVFLINQYKMKAKKRSRANQLQFGGDSALAPNSEAPVSEKAGTAIITSQSTYMATKDASKNGIQGLSVSSKPPLGNKHSQQQNSHVSNTSLSWDPTNPPKPPSLKSWLKRQEGVSPFGSIKLPEDSESSSPLGGQLKSPLQSSEKPFSPLPQRFTSDLPLRNPKSSVFMSKRPSVDAGSVQNPMLQYDSVKRKPISPGNANKLLESPVPKQSYRDSQDSVWTDAVTDEGPSPMLPRQPEVPTETASIIQGYTMRIPSPRGPVRDTAEWLQEGATFRSPNPTQNLANSRPASNVLPKSPRAPKLGIVARPYVIGIRKSRGEKSQTNTPGVGRAL</sequence>
<name>A0A2T3AVF7_AMORE</name>
<keyword evidence="2" id="KW-0472">Membrane</keyword>
<proteinExistence type="predicted"/>
<evidence type="ECO:0000313" key="3">
    <source>
        <dbReference type="EMBL" id="PSS12613.1"/>
    </source>
</evidence>
<feature type="region of interest" description="Disordered" evidence="1">
    <location>
        <begin position="290"/>
        <end position="446"/>
    </location>
</feature>
<protein>
    <submittedName>
        <fullName evidence="3">Uncharacterized protein</fullName>
    </submittedName>
</protein>
<gene>
    <name evidence="3" type="ORF">M430DRAFT_60798</name>
</gene>
<dbReference type="GeneID" id="36576960"/>
<accession>A0A2T3AVF7</accession>
<keyword evidence="2" id="KW-1133">Transmembrane helix</keyword>
<dbReference type="EMBL" id="KZ679015">
    <property type="protein sequence ID" value="PSS12613.1"/>
    <property type="molecule type" value="Genomic_DNA"/>
</dbReference>
<evidence type="ECO:0000256" key="2">
    <source>
        <dbReference type="SAM" id="Phobius"/>
    </source>
</evidence>
<reference evidence="3 4" key="1">
    <citation type="journal article" date="2018" name="New Phytol.">
        <title>Comparative genomics and transcriptomics depict ericoid mycorrhizal fungi as versatile saprotrophs and plant mutualists.</title>
        <authorList>
            <person name="Martino E."/>
            <person name="Morin E."/>
            <person name="Grelet G.A."/>
            <person name="Kuo A."/>
            <person name="Kohler A."/>
            <person name="Daghino S."/>
            <person name="Barry K.W."/>
            <person name="Cichocki N."/>
            <person name="Clum A."/>
            <person name="Dockter R.B."/>
            <person name="Hainaut M."/>
            <person name="Kuo R.C."/>
            <person name="LaButti K."/>
            <person name="Lindahl B.D."/>
            <person name="Lindquist E.A."/>
            <person name="Lipzen A."/>
            <person name="Khouja H.R."/>
            <person name="Magnuson J."/>
            <person name="Murat C."/>
            <person name="Ohm R.A."/>
            <person name="Singer S.W."/>
            <person name="Spatafora J.W."/>
            <person name="Wang M."/>
            <person name="Veneault-Fourrey C."/>
            <person name="Henrissat B."/>
            <person name="Grigoriev I.V."/>
            <person name="Martin F.M."/>
            <person name="Perotto S."/>
        </authorList>
    </citation>
    <scope>NUCLEOTIDE SEQUENCE [LARGE SCALE GENOMIC DNA]</scope>
    <source>
        <strain evidence="3 4">ATCC 22711</strain>
    </source>
</reference>
<feature type="compositionally biased region" description="Polar residues" evidence="1">
    <location>
        <begin position="355"/>
        <end position="372"/>
    </location>
</feature>
<dbReference type="InParanoid" id="A0A2T3AVF7"/>
<feature type="compositionally biased region" description="Polar residues" evidence="1">
    <location>
        <begin position="304"/>
        <end position="322"/>
    </location>
</feature>
<feature type="region of interest" description="Disordered" evidence="1">
    <location>
        <begin position="27"/>
        <end position="48"/>
    </location>
</feature>
<keyword evidence="4" id="KW-1185">Reference proteome</keyword>
<dbReference type="RefSeq" id="XP_024718611.1">
    <property type="nucleotide sequence ID" value="XM_024868879.1"/>
</dbReference>
<organism evidence="3 4">
    <name type="scientific">Amorphotheca resinae ATCC 22711</name>
    <dbReference type="NCBI Taxonomy" id="857342"/>
    <lineage>
        <taxon>Eukaryota</taxon>
        <taxon>Fungi</taxon>
        <taxon>Dikarya</taxon>
        <taxon>Ascomycota</taxon>
        <taxon>Pezizomycotina</taxon>
        <taxon>Leotiomycetes</taxon>
        <taxon>Helotiales</taxon>
        <taxon>Amorphothecaceae</taxon>
        <taxon>Amorphotheca</taxon>
    </lineage>
</organism>
<evidence type="ECO:0000313" key="4">
    <source>
        <dbReference type="Proteomes" id="UP000241818"/>
    </source>
</evidence>
<dbReference type="OrthoDB" id="5241722at2759"/>
<keyword evidence="2" id="KW-0812">Transmembrane</keyword>
<evidence type="ECO:0000256" key="1">
    <source>
        <dbReference type="SAM" id="MobiDB-lite"/>
    </source>
</evidence>
<feature type="region of interest" description="Disordered" evidence="1">
    <location>
        <begin position="502"/>
        <end position="527"/>
    </location>
</feature>
<feature type="transmembrane region" description="Helical" evidence="2">
    <location>
        <begin position="210"/>
        <end position="232"/>
    </location>
</feature>